<feature type="transmembrane region" description="Helical" evidence="1">
    <location>
        <begin position="79"/>
        <end position="100"/>
    </location>
</feature>
<reference evidence="3" key="2">
    <citation type="submission" date="2020-09" db="EMBL/GenBank/DDBJ databases">
        <authorList>
            <person name="Sun Q."/>
            <person name="Kim S."/>
        </authorList>
    </citation>
    <scope>NUCLEOTIDE SEQUENCE</scope>
    <source>
        <strain evidence="3">KCTC 12988</strain>
    </source>
</reference>
<dbReference type="Proteomes" id="UP000644507">
    <property type="component" value="Unassembled WGS sequence"/>
</dbReference>
<dbReference type="AlphaFoldDB" id="A0A918WR37"/>
<comment type="caution">
    <text evidence="3">The sequence shown here is derived from an EMBL/GenBank/DDBJ whole genome shotgun (WGS) entry which is preliminary data.</text>
</comment>
<feature type="transmembrane region" description="Helical" evidence="1">
    <location>
        <begin position="226"/>
        <end position="255"/>
    </location>
</feature>
<feature type="transmembrane region" description="Helical" evidence="1">
    <location>
        <begin position="55"/>
        <end position="72"/>
    </location>
</feature>
<feature type="transmembrane region" description="Helical" evidence="1">
    <location>
        <begin position="197"/>
        <end position="214"/>
    </location>
</feature>
<dbReference type="RefSeq" id="WP_189573908.1">
    <property type="nucleotide sequence ID" value="NZ_BMXI01000021.1"/>
</dbReference>
<dbReference type="InterPro" id="IPR003675">
    <property type="entry name" value="Rce1/LyrA-like_dom"/>
</dbReference>
<keyword evidence="1" id="KW-0472">Membrane</keyword>
<dbReference type="NCBIfam" id="TIGR03008">
    <property type="entry name" value="pepcterm_CAAX"/>
    <property type="match status" value="1"/>
</dbReference>
<evidence type="ECO:0000259" key="2">
    <source>
        <dbReference type="Pfam" id="PF02517"/>
    </source>
</evidence>
<dbReference type="GO" id="GO:0004175">
    <property type="term" value="F:endopeptidase activity"/>
    <property type="evidence" value="ECO:0007669"/>
    <property type="project" value="UniProtKB-ARBA"/>
</dbReference>
<organism evidence="3 4">
    <name type="scientific">Roseibacillus persicicus</name>
    <dbReference type="NCBI Taxonomy" id="454148"/>
    <lineage>
        <taxon>Bacteria</taxon>
        <taxon>Pseudomonadati</taxon>
        <taxon>Verrucomicrobiota</taxon>
        <taxon>Verrucomicrobiia</taxon>
        <taxon>Verrucomicrobiales</taxon>
        <taxon>Verrucomicrobiaceae</taxon>
        <taxon>Roseibacillus</taxon>
    </lineage>
</organism>
<protein>
    <recommendedName>
        <fullName evidence="2">CAAX prenyl protease 2/Lysostaphin resistance protein A-like domain-containing protein</fullName>
    </recommendedName>
</protein>
<proteinExistence type="predicted"/>
<dbReference type="GO" id="GO:0080120">
    <property type="term" value="P:CAAX-box protein maturation"/>
    <property type="evidence" value="ECO:0007669"/>
    <property type="project" value="UniProtKB-ARBA"/>
</dbReference>
<dbReference type="Pfam" id="PF02517">
    <property type="entry name" value="Rce1-like"/>
    <property type="match status" value="1"/>
</dbReference>
<keyword evidence="1" id="KW-0812">Transmembrane</keyword>
<dbReference type="EMBL" id="BMXI01000021">
    <property type="protein sequence ID" value="GHC66435.1"/>
    <property type="molecule type" value="Genomic_DNA"/>
</dbReference>
<reference evidence="3" key="1">
    <citation type="journal article" date="2014" name="Int. J. Syst. Evol. Microbiol.">
        <title>Complete genome sequence of Corynebacterium casei LMG S-19264T (=DSM 44701T), isolated from a smear-ripened cheese.</title>
        <authorList>
            <consortium name="US DOE Joint Genome Institute (JGI-PGF)"/>
            <person name="Walter F."/>
            <person name="Albersmeier A."/>
            <person name="Kalinowski J."/>
            <person name="Ruckert C."/>
        </authorList>
    </citation>
    <scope>NUCLEOTIDE SEQUENCE</scope>
    <source>
        <strain evidence="3">KCTC 12988</strain>
    </source>
</reference>
<evidence type="ECO:0000313" key="3">
    <source>
        <dbReference type="EMBL" id="GHC66435.1"/>
    </source>
</evidence>
<evidence type="ECO:0000256" key="1">
    <source>
        <dbReference type="SAM" id="Phobius"/>
    </source>
</evidence>
<sequence>MDFKKIREDKNLAHVVPLMAFLIFMGGMGFVVGMFDDFFRDHSDLSWWRRDPDQWIYPAQTLLCLGLLIFWWKHYDFNWSIKGIAIGAVMGAVGIGFWLLPTQTYEWMGFASDSEVPGWMKKLGVQERLDGFDARMFGANPLAFDSAADWTSLTLRFFRAVVVVSLVEEIFWRGFLMRWLLKPEGHYWKVPFGKPSWLTYGVTTLAFMVAHAPIDYAGAIAFGTTMYLVAIWTKSLGACIVMHGVANFLMGWYAVATGKLGLW</sequence>
<dbReference type="InterPro" id="IPR014346">
    <property type="entry name" value="Prenyl_protease-related"/>
</dbReference>
<accession>A0A918WR37</accession>
<feature type="domain" description="CAAX prenyl protease 2/Lysostaphin resistance protein A-like" evidence="2">
    <location>
        <begin position="152"/>
        <end position="249"/>
    </location>
</feature>
<evidence type="ECO:0000313" key="4">
    <source>
        <dbReference type="Proteomes" id="UP000644507"/>
    </source>
</evidence>
<gene>
    <name evidence="3" type="ORF">GCM10007100_37860</name>
</gene>
<keyword evidence="1" id="KW-1133">Transmembrane helix</keyword>
<keyword evidence="4" id="KW-1185">Reference proteome</keyword>
<name>A0A918WR37_9BACT</name>
<feature type="transmembrane region" description="Helical" evidence="1">
    <location>
        <begin position="12"/>
        <end position="35"/>
    </location>
</feature>